<evidence type="ECO:0000313" key="2">
    <source>
        <dbReference type="Proteomes" id="UP000643405"/>
    </source>
</evidence>
<organism evidence="1 2">
    <name type="scientific">Oryzicola mucosus</name>
    <dbReference type="NCBI Taxonomy" id="2767425"/>
    <lineage>
        <taxon>Bacteria</taxon>
        <taxon>Pseudomonadati</taxon>
        <taxon>Pseudomonadota</taxon>
        <taxon>Alphaproteobacteria</taxon>
        <taxon>Hyphomicrobiales</taxon>
        <taxon>Phyllobacteriaceae</taxon>
        <taxon>Oryzicola</taxon>
    </lineage>
</organism>
<accession>A0A8J6TZR7</accession>
<dbReference type="EMBL" id="JACVVX010000002">
    <property type="protein sequence ID" value="MBD0414746.1"/>
    <property type="molecule type" value="Genomic_DNA"/>
</dbReference>
<protein>
    <submittedName>
        <fullName evidence="1">Uncharacterized protein</fullName>
    </submittedName>
</protein>
<gene>
    <name evidence="1" type="ORF">ICI42_08775</name>
</gene>
<sequence length="68" mass="7978">MSSKTDIETEARRLAGDSRVTDYDFWRSLKNLNNEIFALSARKAPIPLEMIRWRAIIKQARLKRGWSV</sequence>
<keyword evidence="2" id="KW-1185">Reference proteome</keyword>
<reference evidence="1" key="1">
    <citation type="submission" date="2020-09" db="EMBL/GenBank/DDBJ databases">
        <title>Genome seq and assembly of Tianweitania sp.</title>
        <authorList>
            <person name="Chhetri G."/>
        </authorList>
    </citation>
    <scope>NUCLEOTIDE SEQUENCE</scope>
    <source>
        <strain evidence="1">Rool2</strain>
    </source>
</reference>
<evidence type="ECO:0000313" key="1">
    <source>
        <dbReference type="EMBL" id="MBD0414746.1"/>
    </source>
</evidence>
<dbReference type="Proteomes" id="UP000643405">
    <property type="component" value="Unassembled WGS sequence"/>
</dbReference>
<name>A0A8J6TZR7_9HYPH</name>
<proteinExistence type="predicted"/>
<comment type="caution">
    <text evidence="1">The sequence shown here is derived from an EMBL/GenBank/DDBJ whole genome shotgun (WGS) entry which is preliminary data.</text>
</comment>
<dbReference type="AlphaFoldDB" id="A0A8J6TZR7"/>